<dbReference type="PROSITE" id="PS51257">
    <property type="entry name" value="PROKAR_LIPOPROTEIN"/>
    <property type="match status" value="1"/>
</dbReference>
<reference evidence="2 3" key="1">
    <citation type="submission" date="2021-05" db="EMBL/GenBank/DDBJ databases">
        <title>Comparative genomic studies on the polysaccharide-degrading batcterial strains of the Flammeovirga genus.</title>
        <authorList>
            <person name="Zewei F."/>
            <person name="Zheng Z."/>
            <person name="Yu L."/>
            <person name="Ruyue G."/>
            <person name="Yanhong M."/>
            <person name="Yuanyuan C."/>
            <person name="Jingyan G."/>
            <person name="Wenjun H."/>
        </authorList>
    </citation>
    <scope>NUCLEOTIDE SEQUENCE [LARGE SCALE GENOMIC DNA]</scope>
    <source>
        <strain evidence="2 3">NBRC:100898</strain>
    </source>
</reference>
<evidence type="ECO:0008006" key="4">
    <source>
        <dbReference type="Google" id="ProtNLM"/>
    </source>
</evidence>
<keyword evidence="3" id="KW-1185">Reference proteome</keyword>
<dbReference type="EMBL" id="CP076132">
    <property type="protein sequence ID" value="QWG00688.1"/>
    <property type="molecule type" value="Genomic_DNA"/>
</dbReference>
<evidence type="ECO:0000313" key="2">
    <source>
        <dbReference type="EMBL" id="QWG00688.1"/>
    </source>
</evidence>
<dbReference type="RefSeq" id="WP_169666209.1">
    <property type="nucleotide sequence ID" value="NZ_CP076132.1"/>
</dbReference>
<proteinExistence type="predicted"/>
<feature type="chain" id="PRO_5043690512" description="Lipoprotein" evidence="1">
    <location>
        <begin position="24"/>
        <end position="664"/>
    </location>
</feature>
<keyword evidence="1" id="KW-0732">Signal</keyword>
<dbReference type="KEGG" id="fya:KMW28_13610"/>
<gene>
    <name evidence="2" type="ORF">KMW28_13610</name>
</gene>
<protein>
    <recommendedName>
        <fullName evidence="4">Lipoprotein</fullName>
    </recommendedName>
</protein>
<accession>A0AAX1MZC3</accession>
<name>A0AAX1MZC3_9BACT</name>
<sequence length="664" mass="76962">MIKTSTLLLLVIVGLLSCNQTFDEPGLFNPLDKDPTGLSMPFAQRHFILNTVNHNSDLYEIEFDAKRDMHKAHLSPIQLENNGEEIILPKGGKMITDPTNQYLILFFGELSKMFIINIEQPQRNNTYQTASLPLQYDQNNSTNLSDFREKITHVEVDNQGYFLIGNDHHTYRVVNTLDESTKRNNHLWGKNIDVALLQKVTEKDVPNNNIKKSFVEEHFSSQPKLKNARGLTLIDNNQLLITHHHSSKLSLWDHQGNFISFPKMYQGKKSFKGTNRWGEITSTQILNYNNQFDNYFEDITQREIRGDWIDLRQDNSQYANIKYFKPAIEKHEMQRFDPIEDNVNLTARFNSENANIADYKGDNEKPMKFVNLSGGVGILKFDEPITSNHTLQVAETSWDKSKEYTSISEAKNNGWYEQAQVFVLIGKHANDDFLNKELIEKGNWIALNKAHKYHHNGIEYAVNNNNFFDLSKLKELRGHEIQWVKIVDTTDLDTKAGKNGGFDLNFIAAFETINCTTTDHYLTYYPIDGGIRISWPKYYQNNIQGLEFWVEDIIKEETVSYKRDKNRDGIIDLLDERVKAWKEAPYKGGRVVVTFHNKMDNAGYIQPQSLNKKMNYIDIHLEHPNEFGGRKIYSKSICSFWFTGGSEYSRNTVKEVLYQLNSTK</sequence>
<feature type="signal peptide" evidence="1">
    <location>
        <begin position="1"/>
        <end position="23"/>
    </location>
</feature>
<dbReference type="Proteomes" id="UP000678679">
    <property type="component" value="Chromosome 1"/>
</dbReference>
<evidence type="ECO:0000256" key="1">
    <source>
        <dbReference type="SAM" id="SignalP"/>
    </source>
</evidence>
<organism evidence="2 3">
    <name type="scientific">Flammeovirga yaeyamensis</name>
    <dbReference type="NCBI Taxonomy" id="367791"/>
    <lineage>
        <taxon>Bacteria</taxon>
        <taxon>Pseudomonadati</taxon>
        <taxon>Bacteroidota</taxon>
        <taxon>Cytophagia</taxon>
        <taxon>Cytophagales</taxon>
        <taxon>Flammeovirgaceae</taxon>
        <taxon>Flammeovirga</taxon>
    </lineage>
</organism>
<dbReference type="AlphaFoldDB" id="A0AAX1MZC3"/>
<evidence type="ECO:0000313" key="3">
    <source>
        <dbReference type="Proteomes" id="UP000678679"/>
    </source>
</evidence>